<dbReference type="InterPro" id="IPR036388">
    <property type="entry name" value="WH-like_DNA-bd_sf"/>
</dbReference>
<dbReference type="Proteomes" id="UP000078292">
    <property type="component" value="Unassembled WGS sequence"/>
</dbReference>
<dbReference type="InterPro" id="IPR036390">
    <property type="entry name" value="WH_DNA-bd_sf"/>
</dbReference>
<evidence type="ECO:0000313" key="3">
    <source>
        <dbReference type="EMBL" id="OAV59352.1"/>
    </source>
</evidence>
<proteinExistence type="predicted"/>
<name>A0A1B7LWD3_9MICC</name>
<dbReference type="RefSeq" id="WP_052504999.1">
    <property type="nucleotide sequence ID" value="NZ_LXEY01000022.1"/>
</dbReference>
<evidence type="ECO:0000256" key="1">
    <source>
        <dbReference type="SAM" id="MobiDB-lite"/>
    </source>
</evidence>
<dbReference type="SUPFAM" id="SSF46785">
    <property type="entry name" value="Winged helix' DNA-binding domain"/>
    <property type="match status" value="1"/>
</dbReference>
<gene>
    <name evidence="3" type="ORF">A6F49_15980</name>
</gene>
<evidence type="ECO:0000259" key="2">
    <source>
        <dbReference type="PROSITE" id="PS50995"/>
    </source>
</evidence>
<sequence>MYPSDDADQPDPNHLTEQHQNTSADQRPLANQIVSASSRFARVVTQVANIGISAVSMRALGYIERHGPQRISHMASYESISQPAMTSAVNRLADDGLVVREPDPADARAQLVELTDQGQRMLDEYRNQVATVLQPMLENFAAADYAVIEHAVELLETLTNDLTGNA</sequence>
<dbReference type="Gene3D" id="1.10.10.10">
    <property type="entry name" value="Winged helix-like DNA-binding domain superfamily/Winged helix DNA-binding domain"/>
    <property type="match status" value="1"/>
</dbReference>
<dbReference type="InterPro" id="IPR000835">
    <property type="entry name" value="HTH_MarR-typ"/>
</dbReference>
<dbReference type="GO" id="GO:0003700">
    <property type="term" value="F:DNA-binding transcription factor activity"/>
    <property type="evidence" value="ECO:0007669"/>
    <property type="project" value="InterPro"/>
</dbReference>
<dbReference type="PANTHER" id="PTHR39515">
    <property type="entry name" value="CONSERVED PROTEIN"/>
    <property type="match status" value="1"/>
</dbReference>
<dbReference type="STRING" id="1837282.A6F49_15980"/>
<dbReference type="EMBL" id="LXEY01000022">
    <property type="protein sequence ID" value="OAV59352.1"/>
    <property type="molecule type" value="Genomic_DNA"/>
</dbReference>
<dbReference type="PANTHER" id="PTHR39515:SF2">
    <property type="entry name" value="HTH-TYPE TRANSCRIPTIONAL REGULATOR RV0880"/>
    <property type="match status" value="1"/>
</dbReference>
<comment type="caution">
    <text evidence="3">The sequence shown here is derived from an EMBL/GenBank/DDBJ whole genome shotgun (WGS) entry which is preliminary data.</text>
</comment>
<reference evidence="3 4" key="1">
    <citation type="submission" date="2016-04" db="EMBL/GenBank/DDBJ databases">
        <title>First whole genome shotgun sequence of the bacterium Enteractinococcus sp. strain UASWS1574.</title>
        <authorList>
            <person name="Crovadore J."/>
            <person name="Chablais R."/>
            <person name="Lefort F."/>
        </authorList>
    </citation>
    <scope>NUCLEOTIDE SEQUENCE [LARGE SCALE GENOMIC DNA]</scope>
    <source>
        <strain evidence="3 4">UASWS1574</strain>
    </source>
</reference>
<protein>
    <recommendedName>
        <fullName evidence="2">HTH marR-type domain-containing protein</fullName>
    </recommendedName>
</protein>
<accession>A0A1B7LWD3</accession>
<dbReference type="InterPro" id="IPR052526">
    <property type="entry name" value="HTH-type_Bedaq_tolerance"/>
</dbReference>
<organism evidence="3 4">
    <name type="scientific">Enteractinococcus helveticum</name>
    <dbReference type="NCBI Taxonomy" id="1837282"/>
    <lineage>
        <taxon>Bacteria</taxon>
        <taxon>Bacillati</taxon>
        <taxon>Actinomycetota</taxon>
        <taxon>Actinomycetes</taxon>
        <taxon>Micrococcales</taxon>
        <taxon>Micrococcaceae</taxon>
    </lineage>
</organism>
<dbReference type="SMART" id="SM00347">
    <property type="entry name" value="HTH_MARR"/>
    <property type="match status" value="1"/>
</dbReference>
<feature type="region of interest" description="Disordered" evidence="1">
    <location>
        <begin position="1"/>
        <end position="27"/>
    </location>
</feature>
<feature type="domain" description="HTH marR-type" evidence="2">
    <location>
        <begin position="26"/>
        <end position="160"/>
    </location>
</feature>
<dbReference type="PROSITE" id="PS50995">
    <property type="entry name" value="HTH_MARR_2"/>
    <property type="match status" value="1"/>
</dbReference>
<evidence type="ECO:0000313" key="4">
    <source>
        <dbReference type="Proteomes" id="UP000078292"/>
    </source>
</evidence>
<dbReference type="OrthoDB" id="8966183at2"/>
<keyword evidence="4" id="KW-1185">Reference proteome</keyword>
<dbReference type="AlphaFoldDB" id="A0A1B7LWD3"/>
<dbReference type="Pfam" id="PF12802">
    <property type="entry name" value="MarR_2"/>
    <property type="match status" value="1"/>
</dbReference>